<dbReference type="EMBL" id="CM042050">
    <property type="protein sequence ID" value="KAI3735858.1"/>
    <property type="molecule type" value="Genomic_DNA"/>
</dbReference>
<comment type="caution">
    <text evidence="1">The sequence shown here is derived from an EMBL/GenBank/DDBJ whole genome shotgun (WGS) entry which is preliminary data.</text>
</comment>
<accession>A0ACB9CNU5</accession>
<gene>
    <name evidence="1" type="ORF">L6452_15379</name>
</gene>
<name>A0ACB9CNU5_ARCLA</name>
<dbReference type="Proteomes" id="UP001055879">
    <property type="component" value="Linkage Group LG04"/>
</dbReference>
<organism evidence="1 2">
    <name type="scientific">Arctium lappa</name>
    <name type="common">Greater burdock</name>
    <name type="synonym">Lappa major</name>
    <dbReference type="NCBI Taxonomy" id="4217"/>
    <lineage>
        <taxon>Eukaryota</taxon>
        <taxon>Viridiplantae</taxon>
        <taxon>Streptophyta</taxon>
        <taxon>Embryophyta</taxon>
        <taxon>Tracheophyta</taxon>
        <taxon>Spermatophyta</taxon>
        <taxon>Magnoliopsida</taxon>
        <taxon>eudicotyledons</taxon>
        <taxon>Gunneridae</taxon>
        <taxon>Pentapetalae</taxon>
        <taxon>asterids</taxon>
        <taxon>campanulids</taxon>
        <taxon>Asterales</taxon>
        <taxon>Asteraceae</taxon>
        <taxon>Carduoideae</taxon>
        <taxon>Cardueae</taxon>
        <taxon>Arctiinae</taxon>
        <taxon>Arctium</taxon>
    </lineage>
</organism>
<reference evidence="1 2" key="2">
    <citation type="journal article" date="2022" name="Mol. Ecol. Resour.">
        <title>The genomes of chicory, endive, great burdock and yacon provide insights into Asteraceae paleo-polyploidization history and plant inulin production.</title>
        <authorList>
            <person name="Fan W."/>
            <person name="Wang S."/>
            <person name="Wang H."/>
            <person name="Wang A."/>
            <person name="Jiang F."/>
            <person name="Liu H."/>
            <person name="Zhao H."/>
            <person name="Xu D."/>
            <person name="Zhang Y."/>
        </authorList>
    </citation>
    <scope>NUCLEOTIDE SEQUENCE [LARGE SCALE GENOMIC DNA]</scope>
    <source>
        <strain evidence="2">cv. Niubang</strain>
    </source>
</reference>
<reference evidence="2" key="1">
    <citation type="journal article" date="2022" name="Mol. Ecol. Resour.">
        <title>The genomes of chicory, endive, great burdock and yacon provide insights into Asteraceae palaeo-polyploidization history and plant inulin production.</title>
        <authorList>
            <person name="Fan W."/>
            <person name="Wang S."/>
            <person name="Wang H."/>
            <person name="Wang A."/>
            <person name="Jiang F."/>
            <person name="Liu H."/>
            <person name="Zhao H."/>
            <person name="Xu D."/>
            <person name="Zhang Y."/>
        </authorList>
    </citation>
    <scope>NUCLEOTIDE SEQUENCE [LARGE SCALE GENOMIC DNA]</scope>
    <source>
        <strain evidence="2">cv. Niubang</strain>
    </source>
</reference>
<protein>
    <submittedName>
        <fullName evidence="1">Uncharacterized protein</fullName>
    </submittedName>
</protein>
<sequence>MRFLSQTKKINVNKTSHSDGATALHCVAAGGSAMSVGVVKLLLEASADVNITDTNDNKPDDLITHGTKSSKRKALEMLLKGFAIEDGSSDEEEEK</sequence>
<evidence type="ECO:0000313" key="1">
    <source>
        <dbReference type="EMBL" id="KAI3735858.1"/>
    </source>
</evidence>
<proteinExistence type="predicted"/>
<keyword evidence="2" id="KW-1185">Reference proteome</keyword>
<evidence type="ECO:0000313" key="2">
    <source>
        <dbReference type="Proteomes" id="UP001055879"/>
    </source>
</evidence>